<dbReference type="SUPFAM" id="SSF49265">
    <property type="entry name" value="Fibronectin type III"/>
    <property type="match status" value="2"/>
</dbReference>
<feature type="region of interest" description="Disordered" evidence="8">
    <location>
        <begin position="328"/>
        <end position="352"/>
    </location>
</feature>
<organism evidence="10 11">
    <name type="scientific">Acipenser ruthenus</name>
    <name type="common">Sterlet sturgeon</name>
    <dbReference type="NCBI Taxonomy" id="7906"/>
    <lineage>
        <taxon>Eukaryota</taxon>
        <taxon>Metazoa</taxon>
        <taxon>Chordata</taxon>
        <taxon>Craniata</taxon>
        <taxon>Vertebrata</taxon>
        <taxon>Euteleostomi</taxon>
        <taxon>Actinopterygii</taxon>
        <taxon>Chondrostei</taxon>
        <taxon>Acipenseriformes</taxon>
        <taxon>Acipenseridae</taxon>
        <taxon>Acipenser</taxon>
    </lineage>
</organism>
<evidence type="ECO:0000313" key="10">
    <source>
        <dbReference type="EMBL" id="RXM27450.1"/>
    </source>
</evidence>
<keyword evidence="6" id="KW-0472">Membrane</keyword>
<evidence type="ECO:0000256" key="2">
    <source>
        <dbReference type="ARBA" id="ARBA00022692"/>
    </source>
</evidence>
<dbReference type="InterPro" id="IPR036116">
    <property type="entry name" value="FN3_sf"/>
</dbReference>
<keyword evidence="4" id="KW-0067">ATP-binding</keyword>
<keyword evidence="7 10" id="KW-0675">Receptor</keyword>
<sequence length="404" mass="45734">MALCRLVTVSLTDWFIEFIRLAQDPMALCRLVTVSLRDWFIEFIRLAQDPMALCRLVTVSPTDWFIEFIRLAQDPMALCRLVTVSPTDWFIEFIRLAQDPMAFKSPAAGGSYILKFKSNSTMKNKIKLTWERYRPPDYRDLISFIVYYKEAPVRNIKEYEGQDGCGSNSWNMVDVDLPQEKDKDPGILLAGLKPWTQYAIFVKAITLTTTEEGLVHGAKSEVVYIRTSPSVPSVPADVRSYSNSSSKLLVKWSTPTHPNGNFTYYLLRWQQQPEDKELYLHNYCSKGARLSPEGTGLELESREEAGKECSQFAIVFPELKIPIRIPATGAIDPDEDTNPAKTESGGGDKGPCCPCPKTEAEIKAEAEDASYRKVFENFLHNSIFVPRYAKLLPVQLAVHMCTET</sequence>
<evidence type="ECO:0000256" key="4">
    <source>
        <dbReference type="ARBA" id="ARBA00022840"/>
    </source>
</evidence>
<reference evidence="10 11" key="1">
    <citation type="submission" date="2019-01" db="EMBL/GenBank/DDBJ databases">
        <title>Draft Genome and Complete Hox-Cluster Characterization of the Sterlet Sturgeon (Acipenser ruthenus).</title>
        <authorList>
            <person name="Wei Q."/>
        </authorList>
    </citation>
    <scope>NUCLEOTIDE SEQUENCE [LARGE SCALE GENOMIC DNA]</scope>
    <source>
        <strain evidence="10">WHYD16114868_AA</strain>
        <tissue evidence="10">Blood</tissue>
    </source>
</reference>
<comment type="caution">
    <text evidence="10">The sequence shown here is derived from an EMBL/GenBank/DDBJ whole genome shotgun (WGS) entry which is preliminary data.</text>
</comment>
<dbReference type="InterPro" id="IPR050449">
    <property type="entry name" value="Ephrin_rcpt_TKs"/>
</dbReference>
<dbReference type="GO" id="GO:0005886">
    <property type="term" value="C:plasma membrane"/>
    <property type="evidence" value="ECO:0007669"/>
    <property type="project" value="TreeGrafter"/>
</dbReference>
<keyword evidence="5" id="KW-1133">Transmembrane helix</keyword>
<dbReference type="InterPro" id="IPR003961">
    <property type="entry name" value="FN3_dom"/>
</dbReference>
<comment type="subcellular location">
    <subcellularLocation>
        <location evidence="1">Membrane</location>
        <topology evidence="1">Single-pass membrane protein</topology>
    </subcellularLocation>
</comment>
<gene>
    <name evidence="10" type="ORF">EOD39_20852</name>
</gene>
<dbReference type="PANTHER" id="PTHR46877:SF14">
    <property type="entry name" value="RECEPTOR PROTEIN-TYROSINE KINASE"/>
    <property type="match status" value="1"/>
</dbReference>
<keyword evidence="11" id="KW-1185">Reference proteome</keyword>
<dbReference type="Proteomes" id="UP000289886">
    <property type="component" value="Unassembled WGS sequence"/>
</dbReference>
<keyword evidence="2" id="KW-0812">Transmembrane</keyword>
<protein>
    <submittedName>
        <fullName evidence="10">Insulin-like growth factor 1 receptor</fullName>
    </submittedName>
</protein>
<evidence type="ECO:0000256" key="5">
    <source>
        <dbReference type="ARBA" id="ARBA00022989"/>
    </source>
</evidence>
<name>A0A444TX44_ACIRT</name>
<dbReference type="EMBL" id="SCEB01215833">
    <property type="protein sequence ID" value="RXM27450.1"/>
    <property type="molecule type" value="Genomic_DNA"/>
</dbReference>
<dbReference type="CDD" id="cd00063">
    <property type="entry name" value="FN3"/>
    <property type="match status" value="2"/>
</dbReference>
<evidence type="ECO:0000256" key="6">
    <source>
        <dbReference type="ARBA" id="ARBA00023136"/>
    </source>
</evidence>
<feature type="domain" description="Fibronectin type-III" evidence="9">
    <location>
        <begin position="234"/>
        <end position="328"/>
    </location>
</feature>
<dbReference type="PANTHER" id="PTHR46877">
    <property type="entry name" value="EPH RECEPTOR A5"/>
    <property type="match status" value="1"/>
</dbReference>
<dbReference type="PROSITE" id="PS50853">
    <property type="entry name" value="FN3"/>
    <property type="match status" value="1"/>
</dbReference>
<dbReference type="Gene3D" id="2.60.40.10">
    <property type="entry name" value="Immunoglobulins"/>
    <property type="match status" value="2"/>
</dbReference>
<dbReference type="GO" id="GO:0005524">
    <property type="term" value="F:ATP binding"/>
    <property type="evidence" value="ECO:0007669"/>
    <property type="project" value="UniProtKB-KW"/>
</dbReference>
<evidence type="ECO:0000256" key="3">
    <source>
        <dbReference type="ARBA" id="ARBA00022741"/>
    </source>
</evidence>
<evidence type="ECO:0000259" key="9">
    <source>
        <dbReference type="PROSITE" id="PS50853"/>
    </source>
</evidence>
<evidence type="ECO:0000313" key="11">
    <source>
        <dbReference type="Proteomes" id="UP000289886"/>
    </source>
</evidence>
<accession>A0A444TX44</accession>
<evidence type="ECO:0000256" key="8">
    <source>
        <dbReference type="SAM" id="MobiDB-lite"/>
    </source>
</evidence>
<dbReference type="InterPro" id="IPR013783">
    <property type="entry name" value="Ig-like_fold"/>
</dbReference>
<keyword evidence="3" id="KW-0547">Nucleotide-binding</keyword>
<evidence type="ECO:0000256" key="1">
    <source>
        <dbReference type="ARBA" id="ARBA00004167"/>
    </source>
</evidence>
<evidence type="ECO:0000256" key="7">
    <source>
        <dbReference type="ARBA" id="ARBA00023170"/>
    </source>
</evidence>
<dbReference type="AlphaFoldDB" id="A0A444TX44"/>
<proteinExistence type="predicted"/>
<dbReference type="FunFam" id="2.60.40.10:FF:000087">
    <property type="entry name" value="Tyrosine-protein kinase receptor"/>
    <property type="match status" value="1"/>
</dbReference>